<feature type="signal peptide" evidence="7">
    <location>
        <begin position="1"/>
        <end position="25"/>
    </location>
</feature>
<evidence type="ECO:0000256" key="6">
    <source>
        <dbReference type="SAM" id="MobiDB-lite"/>
    </source>
</evidence>
<dbReference type="Proteomes" id="UP000663181">
    <property type="component" value="Chromosome"/>
</dbReference>
<dbReference type="InterPro" id="IPR020992">
    <property type="entry name" value="Tail_Prtase_C"/>
</dbReference>
<feature type="region of interest" description="Disordered" evidence="6">
    <location>
        <begin position="657"/>
        <end position="680"/>
    </location>
</feature>
<dbReference type="PANTHER" id="PTHR32060:SF22">
    <property type="entry name" value="CARBOXYL-TERMINAL-PROCESSING PEPTIDASE 3, CHLOROPLASTIC"/>
    <property type="match status" value="1"/>
</dbReference>
<dbReference type="InterPro" id="IPR001478">
    <property type="entry name" value="PDZ"/>
</dbReference>
<evidence type="ECO:0000256" key="7">
    <source>
        <dbReference type="SAM" id="SignalP"/>
    </source>
</evidence>
<dbReference type="Pfam" id="PF17804">
    <property type="entry name" value="TSP_NTD"/>
    <property type="match status" value="1"/>
</dbReference>
<dbReference type="Gene3D" id="3.90.226.10">
    <property type="entry name" value="2-enoyl-CoA Hydratase, Chain A, domain 1"/>
    <property type="match status" value="1"/>
</dbReference>
<gene>
    <name evidence="9" type="ORF">ISN74_16515</name>
</gene>
<organism evidence="9 10">
    <name type="scientific">Dyella caseinilytica</name>
    <dbReference type="NCBI Taxonomy" id="1849581"/>
    <lineage>
        <taxon>Bacteria</taxon>
        <taxon>Pseudomonadati</taxon>
        <taxon>Pseudomonadota</taxon>
        <taxon>Gammaproteobacteria</taxon>
        <taxon>Lysobacterales</taxon>
        <taxon>Rhodanobacteraceae</taxon>
        <taxon>Dyella</taxon>
    </lineage>
</organism>
<accession>A0ABX7GS01</accession>
<dbReference type="SMART" id="SM00245">
    <property type="entry name" value="TSPc"/>
    <property type="match status" value="1"/>
</dbReference>
<sequence>MTFRFRPLLALLIAFSVTASGAALAQSAADMGASTSRKVSELPLKPTDTETNAALMSAHLLTRYHYDAQPLDDAMSQKIYSLYFKLLDGEKVFFTQEDMAKFAQYKTQFGNEIWNRDLSGPFNIFNQYVMRAIDRMTYARNLLKQGFDFTTNDTYNIDRKNADWPKDKAELDDLWRKRTMNDWLRLKLAGKTDDEIRKTLDKRYSNYIDRVKQLDGEDAFQTFMTAYANSTDPHTDYMGPRQAENFDITMKLSLEGIGAVLQARDDYTQIRELVPGGPAVKSGKIHVGDLVLGVGQGATGAITDVVGWRLDDVVNLIRGKKDTTVRLEIVPADQGQDGKHEMITLVRQKVTIEEQAAKKKVVEITDGGVTRKIGVIELPMFYSDFGARSEGDKNFKSATRDVAKLLGELKADGVQGVVIDLRNNGGGSLYEANELTGLFIDQGPDVQVRDARGQVQPLGKDDPSAMTWSGPLAVLVNRGTASASEIFSAAIQDYGRGLVIGNPTFGKGTVQTLIDLNKLSSDPSGNSFGQLKMTVQEFFRINGGSTQLRGVTPDILYPNNGDEKEFGESTYDNALPWTQIPPADYKPVADMKAYLPQLQQLHDERDAKSPAWQLMLDEIAQYKKLSDRTTISLNYDQRQTERKQLDAIQAEFRARHKAIDGSDSAEADEDSQLDDGLNPSERSLKSELKEQEDAKKAPDPQLQETAHILFDAIGLINANPKLAAQVLPYGGKENANMAVAASAASSPLPASPGPSSAAATPAQDAAKNAPAAPAAPSSSGGH</sequence>
<dbReference type="InterPro" id="IPR004447">
    <property type="entry name" value="Peptidase_S41A"/>
</dbReference>
<dbReference type="Gene3D" id="2.30.42.10">
    <property type="match status" value="1"/>
</dbReference>
<evidence type="ECO:0000313" key="9">
    <source>
        <dbReference type="EMBL" id="QRN53025.1"/>
    </source>
</evidence>
<keyword evidence="3 5" id="KW-0378">Hydrolase</keyword>
<dbReference type="PANTHER" id="PTHR32060">
    <property type="entry name" value="TAIL-SPECIFIC PROTEASE"/>
    <property type="match status" value="1"/>
</dbReference>
<keyword evidence="10" id="KW-1185">Reference proteome</keyword>
<feature type="chain" id="PRO_5046365995" evidence="7">
    <location>
        <begin position="26"/>
        <end position="782"/>
    </location>
</feature>
<keyword evidence="4 5" id="KW-0720">Serine protease</keyword>
<dbReference type="InterPro" id="IPR036034">
    <property type="entry name" value="PDZ_sf"/>
</dbReference>
<dbReference type="EMBL" id="CP064030">
    <property type="protein sequence ID" value="QRN53025.1"/>
    <property type="molecule type" value="Genomic_DNA"/>
</dbReference>
<dbReference type="RefSeq" id="WP_188800257.1">
    <property type="nucleotide sequence ID" value="NZ_BMIZ01000002.1"/>
</dbReference>
<evidence type="ECO:0000256" key="3">
    <source>
        <dbReference type="ARBA" id="ARBA00022801"/>
    </source>
</evidence>
<evidence type="ECO:0000256" key="2">
    <source>
        <dbReference type="ARBA" id="ARBA00022670"/>
    </source>
</evidence>
<dbReference type="InterPro" id="IPR040573">
    <property type="entry name" value="TSP_N"/>
</dbReference>
<dbReference type="CDD" id="cd07560">
    <property type="entry name" value="Peptidase_S41_CPP"/>
    <property type="match status" value="1"/>
</dbReference>
<dbReference type="PROSITE" id="PS50106">
    <property type="entry name" value="PDZ"/>
    <property type="match status" value="1"/>
</dbReference>
<evidence type="ECO:0000313" key="10">
    <source>
        <dbReference type="Proteomes" id="UP000663181"/>
    </source>
</evidence>
<comment type="similarity">
    <text evidence="1 5">Belongs to the peptidase S41A family.</text>
</comment>
<dbReference type="Pfam" id="PF11818">
    <property type="entry name" value="DUF3340"/>
    <property type="match status" value="1"/>
</dbReference>
<keyword evidence="7" id="KW-0732">Signal</keyword>
<dbReference type="SMART" id="SM00228">
    <property type="entry name" value="PDZ"/>
    <property type="match status" value="1"/>
</dbReference>
<feature type="region of interest" description="Disordered" evidence="6">
    <location>
        <begin position="740"/>
        <end position="782"/>
    </location>
</feature>
<dbReference type="InterPro" id="IPR005151">
    <property type="entry name" value="Tail-specific_protease"/>
</dbReference>
<name>A0ABX7GS01_9GAMM</name>
<feature type="domain" description="PDZ" evidence="8">
    <location>
        <begin position="247"/>
        <end position="318"/>
    </location>
</feature>
<dbReference type="SUPFAM" id="SSF50156">
    <property type="entry name" value="PDZ domain-like"/>
    <property type="match status" value="1"/>
</dbReference>
<keyword evidence="2 5" id="KW-0645">Protease</keyword>
<dbReference type="InterPro" id="IPR029045">
    <property type="entry name" value="ClpP/crotonase-like_dom_sf"/>
</dbReference>
<dbReference type="NCBIfam" id="TIGR00225">
    <property type="entry name" value="prc"/>
    <property type="match status" value="1"/>
</dbReference>
<feature type="compositionally biased region" description="Acidic residues" evidence="6">
    <location>
        <begin position="663"/>
        <end position="673"/>
    </location>
</feature>
<dbReference type="Pfam" id="PF00595">
    <property type="entry name" value="PDZ"/>
    <property type="match status" value="1"/>
</dbReference>
<reference evidence="9 10" key="1">
    <citation type="submission" date="2020-10" db="EMBL/GenBank/DDBJ databases">
        <title>Phylogeny of dyella-like bacteria.</title>
        <authorList>
            <person name="Fu J."/>
        </authorList>
    </citation>
    <scope>NUCLEOTIDE SEQUENCE [LARGE SCALE GENOMIC DNA]</scope>
    <source>
        <strain evidence="9 10">DHOB09</strain>
    </source>
</reference>
<evidence type="ECO:0000256" key="5">
    <source>
        <dbReference type="RuleBase" id="RU004404"/>
    </source>
</evidence>
<dbReference type="Pfam" id="PF03572">
    <property type="entry name" value="Peptidase_S41"/>
    <property type="match status" value="1"/>
</dbReference>
<proteinExistence type="inferred from homology"/>
<dbReference type="CDD" id="cd06782">
    <property type="entry name" value="cpPDZ_CPP-like"/>
    <property type="match status" value="1"/>
</dbReference>
<evidence type="ECO:0000256" key="1">
    <source>
        <dbReference type="ARBA" id="ARBA00009179"/>
    </source>
</evidence>
<protein>
    <submittedName>
        <fullName evidence="9">Carboxy terminal-processing peptidase</fullName>
    </submittedName>
</protein>
<dbReference type="SUPFAM" id="SSF52096">
    <property type="entry name" value="ClpP/crotonase"/>
    <property type="match status" value="1"/>
</dbReference>
<evidence type="ECO:0000256" key="4">
    <source>
        <dbReference type="ARBA" id="ARBA00022825"/>
    </source>
</evidence>
<evidence type="ECO:0000259" key="8">
    <source>
        <dbReference type="PROSITE" id="PS50106"/>
    </source>
</evidence>